<evidence type="ECO:0000313" key="2">
    <source>
        <dbReference type="EMBL" id="ELR71255.1"/>
    </source>
</evidence>
<comment type="caution">
    <text evidence="2">The sequence shown here is derived from an EMBL/GenBank/DDBJ whole genome shotgun (WGS) entry which is preliminary data.</text>
</comment>
<protein>
    <submittedName>
        <fullName evidence="2">Glycosyl transferase, group 2 family protein</fullName>
    </submittedName>
</protein>
<dbReference type="PANTHER" id="PTHR43685">
    <property type="entry name" value="GLYCOSYLTRANSFERASE"/>
    <property type="match status" value="1"/>
</dbReference>
<evidence type="ECO:0000313" key="3">
    <source>
        <dbReference type="Proteomes" id="UP000011135"/>
    </source>
</evidence>
<dbReference type="InterPro" id="IPR029044">
    <property type="entry name" value="Nucleotide-diphossugar_trans"/>
</dbReference>
<dbReference type="EMBL" id="AMZN01000043">
    <property type="protein sequence ID" value="ELR71255.1"/>
    <property type="molecule type" value="Genomic_DNA"/>
</dbReference>
<gene>
    <name evidence="2" type="ORF">C900_02870</name>
</gene>
<dbReference type="Gene3D" id="3.90.550.10">
    <property type="entry name" value="Spore Coat Polysaccharide Biosynthesis Protein SpsA, Chain A"/>
    <property type="match status" value="1"/>
</dbReference>
<proteinExistence type="predicted"/>
<dbReference type="PANTHER" id="PTHR43685:SF11">
    <property type="entry name" value="GLYCOSYLTRANSFERASE TAGX-RELATED"/>
    <property type="match status" value="1"/>
</dbReference>
<dbReference type="Pfam" id="PF00535">
    <property type="entry name" value="Glycos_transf_2"/>
    <property type="match status" value="1"/>
</dbReference>
<accession>L8JQY4</accession>
<dbReference type="eggNOG" id="COG1216">
    <property type="taxonomic scope" value="Bacteria"/>
</dbReference>
<dbReference type="SUPFAM" id="SSF53448">
    <property type="entry name" value="Nucleotide-diphospho-sugar transferases"/>
    <property type="match status" value="1"/>
</dbReference>
<dbReference type="RefSeq" id="WP_009580193.1">
    <property type="nucleotide sequence ID" value="NZ_AMZN01000043.1"/>
</dbReference>
<feature type="domain" description="Glycosyltransferase 2-like" evidence="1">
    <location>
        <begin position="2"/>
        <end position="106"/>
    </location>
</feature>
<dbReference type="CDD" id="cd00761">
    <property type="entry name" value="Glyco_tranf_GTA_type"/>
    <property type="match status" value="1"/>
</dbReference>
<dbReference type="AlphaFoldDB" id="L8JQY4"/>
<keyword evidence="3" id="KW-1185">Reference proteome</keyword>
<dbReference type="STRING" id="1237149.C900_02870"/>
<organism evidence="2 3">
    <name type="scientific">Fulvivirga imtechensis AK7</name>
    <dbReference type="NCBI Taxonomy" id="1237149"/>
    <lineage>
        <taxon>Bacteria</taxon>
        <taxon>Pseudomonadati</taxon>
        <taxon>Bacteroidota</taxon>
        <taxon>Cytophagia</taxon>
        <taxon>Cytophagales</taxon>
        <taxon>Fulvivirgaceae</taxon>
        <taxon>Fulvivirga</taxon>
    </lineage>
</organism>
<keyword evidence="2" id="KW-0808">Transferase</keyword>
<reference evidence="2 3" key="1">
    <citation type="submission" date="2012-12" db="EMBL/GenBank/DDBJ databases">
        <title>Genome assembly of Fulvivirga imtechensis AK7.</title>
        <authorList>
            <person name="Nupur N."/>
            <person name="Khatri I."/>
            <person name="Kumar R."/>
            <person name="Subramanian S."/>
            <person name="Pinnaka A."/>
        </authorList>
    </citation>
    <scope>NUCLEOTIDE SEQUENCE [LARGE SCALE GENOMIC DNA]</scope>
    <source>
        <strain evidence="2 3">AK7</strain>
    </source>
</reference>
<name>L8JQY4_9BACT</name>
<evidence type="ECO:0000259" key="1">
    <source>
        <dbReference type="Pfam" id="PF00535"/>
    </source>
</evidence>
<dbReference type="InterPro" id="IPR001173">
    <property type="entry name" value="Glyco_trans_2-like"/>
</dbReference>
<dbReference type="GO" id="GO:0016740">
    <property type="term" value="F:transferase activity"/>
    <property type="evidence" value="ECO:0007669"/>
    <property type="project" value="UniProtKB-KW"/>
</dbReference>
<sequence>MSIVVPCFNREKYIRETLDSIHNQTYHNWEAIVVDDGSSDGSVNVINEYVNKDSRFRLLHRSRTPKGAAVCRNEGITVAQGDFIMFLDSDDLLAEWCLEQRMKIMSECTEQWDFLVFPSLLFKEVYDDMRILADVGTEEKDIYRILRLEVPWTISGPIWKKQSLRSLGGFDENLSAKQDPDLIIRAVLSGLSYKRFLEVRPDVFYRQHQDGRVSSLDDLGNKKIVFNNIRKLICKTSGLLQESKYNNDLLVFRALGNALITNIFNALFSHLHNEAIKFLKLGDTLNLFSRFDCKLIYFLIRLDGLGGKSIPGYYRIMRLFLWKYSAPNHWARFTYTGPLNAQK</sequence>
<dbReference type="InterPro" id="IPR050834">
    <property type="entry name" value="Glycosyltransf_2"/>
</dbReference>
<dbReference type="Proteomes" id="UP000011135">
    <property type="component" value="Unassembled WGS sequence"/>
</dbReference>